<dbReference type="PANTHER" id="PTHR39398">
    <property type="entry name" value="YALI0F14311P"/>
    <property type="match status" value="1"/>
</dbReference>
<dbReference type="PANTHER" id="PTHR39398:SF1">
    <property type="entry name" value="CSN8_PSMD8_EIF3K DOMAIN-CONTAINING PROTEIN"/>
    <property type="match status" value="1"/>
</dbReference>
<gene>
    <name evidence="2" type="ORF">L201_002956</name>
</gene>
<keyword evidence="3" id="KW-1185">Reference proteome</keyword>
<sequence length="487" mass="56141">MDRKYRPPHERQRDNQNNIGGSTGFRSYDDRDNSAQAREERFNALLNSNERIPQRPYRSPNQNPNQNHNQNRYRNENGLSNLNRPINENSTYQSGPSNYQSSPFNQSCQSVKPSHNVNKNGNELRKSKKDWSSPMKPVQNVQSILASPSEDIKPMRKDLSRFGTPKPEDEDFDFELIQSVSRSGGDGAEGDALKDWEIQNKYRAFIEKKVDKHYRTFKTARHKLPLKDAKDEVESLGSLVLLFRKLREGVVASSRIDEFAIEVFESSAQFSILANNKPQLISSLSGLVPGLYRAVGNCKVKGISNVEQSESLDEGSISDGIKVLSIKKDTREEFISLFFLYQLINLGEKDFWSSYFELTNPTRKSLRQPFKETDHAYQTNGPRQQVEPFISPSELQWVISIARSISVDHFNPIKYFKLYNGATEYEKSILSWGEHKIRERAWEIMRKAYLSTGQEWAKRFLGVNQEHLAKWIEEKGFKVESGLIKLR</sequence>
<organism evidence="2 3">
    <name type="scientific">Kwoniella dendrophila CBS 6074</name>
    <dbReference type="NCBI Taxonomy" id="1295534"/>
    <lineage>
        <taxon>Eukaryota</taxon>
        <taxon>Fungi</taxon>
        <taxon>Dikarya</taxon>
        <taxon>Basidiomycota</taxon>
        <taxon>Agaricomycotina</taxon>
        <taxon>Tremellomycetes</taxon>
        <taxon>Tremellales</taxon>
        <taxon>Cryptococcaceae</taxon>
        <taxon>Kwoniella</taxon>
    </lineage>
</organism>
<feature type="compositionally biased region" description="Polar residues" evidence="1">
    <location>
        <begin position="78"/>
        <end position="121"/>
    </location>
</feature>
<feature type="compositionally biased region" description="Basic and acidic residues" evidence="1">
    <location>
        <begin position="27"/>
        <end position="42"/>
    </location>
</feature>
<dbReference type="Gene3D" id="1.25.40.990">
    <property type="match status" value="1"/>
</dbReference>
<feature type="region of interest" description="Disordered" evidence="1">
    <location>
        <begin position="1"/>
        <end position="138"/>
    </location>
</feature>
<reference evidence="2 3" key="1">
    <citation type="submission" date="2024-01" db="EMBL/GenBank/DDBJ databases">
        <title>Comparative genomics of Cryptococcus and Kwoniella reveals pathogenesis evolution and contrasting modes of karyotype evolution via chromosome fusion or intercentromeric recombination.</title>
        <authorList>
            <person name="Coelho M.A."/>
            <person name="David-Palma M."/>
            <person name="Shea T."/>
            <person name="Bowers K."/>
            <person name="McGinley-Smith S."/>
            <person name="Mohammad A.W."/>
            <person name="Gnirke A."/>
            <person name="Yurkov A.M."/>
            <person name="Nowrousian M."/>
            <person name="Sun S."/>
            <person name="Cuomo C.A."/>
            <person name="Heitman J."/>
        </authorList>
    </citation>
    <scope>NUCLEOTIDE SEQUENCE [LARGE SCALE GENOMIC DNA]</scope>
    <source>
        <strain evidence="2 3">CBS 6074</strain>
    </source>
</reference>
<accession>A0AAX4JT40</accession>
<dbReference type="EMBL" id="CP144100">
    <property type="protein sequence ID" value="WWC88053.1"/>
    <property type="molecule type" value="Genomic_DNA"/>
</dbReference>
<evidence type="ECO:0000313" key="3">
    <source>
        <dbReference type="Proteomes" id="UP001355207"/>
    </source>
</evidence>
<feature type="compositionally biased region" description="Basic and acidic residues" evidence="1">
    <location>
        <begin position="122"/>
        <end position="131"/>
    </location>
</feature>
<proteinExistence type="predicted"/>
<protein>
    <submittedName>
        <fullName evidence="2">Uncharacterized protein</fullName>
    </submittedName>
</protein>
<evidence type="ECO:0000256" key="1">
    <source>
        <dbReference type="SAM" id="MobiDB-lite"/>
    </source>
</evidence>
<dbReference type="Proteomes" id="UP001355207">
    <property type="component" value="Chromosome 3"/>
</dbReference>
<feature type="compositionally biased region" description="Low complexity" evidence="1">
    <location>
        <begin position="60"/>
        <end position="72"/>
    </location>
</feature>
<evidence type="ECO:0000313" key="2">
    <source>
        <dbReference type="EMBL" id="WWC88053.1"/>
    </source>
</evidence>
<feature type="compositionally biased region" description="Basic and acidic residues" evidence="1">
    <location>
        <begin position="1"/>
        <end position="14"/>
    </location>
</feature>
<dbReference type="AlphaFoldDB" id="A0AAX4JT40"/>
<dbReference type="GeneID" id="91093627"/>
<name>A0AAX4JT40_9TREE</name>
<dbReference type="RefSeq" id="XP_066074816.1">
    <property type="nucleotide sequence ID" value="XM_066218719.1"/>
</dbReference>